<dbReference type="EMBL" id="NGJU01000004">
    <property type="protein sequence ID" value="RST97074.1"/>
    <property type="molecule type" value="Genomic_DNA"/>
</dbReference>
<dbReference type="GeneID" id="98567496"/>
<dbReference type="Gene3D" id="3.20.80.10">
    <property type="entry name" value="Regulatory factor, effector binding domain"/>
    <property type="match status" value="1"/>
</dbReference>
<name>A0A429ZTT8_9ENTE</name>
<dbReference type="RefSeq" id="WP_342352311.1">
    <property type="nucleotide sequence ID" value="NZ_NGJU01000004.1"/>
</dbReference>
<gene>
    <name evidence="2" type="ORF">CBF35_03875</name>
</gene>
<feature type="domain" description="AraC effector-binding" evidence="1">
    <location>
        <begin position="1"/>
        <end position="143"/>
    </location>
</feature>
<dbReference type="SMART" id="SM00871">
    <property type="entry name" value="AraC_E_bind"/>
    <property type="match status" value="1"/>
</dbReference>
<dbReference type="InterPro" id="IPR029442">
    <property type="entry name" value="GyrI-like"/>
</dbReference>
<comment type="caution">
    <text evidence="2">The sequence shown here is derived from an EMBL/GenBank/DDBJ whole genome shotgun (WGS) entry which is preliminary data.</text>
</comment>
<organism evidence="2 3">
    <name type="scientific">Vagococcus salmoninarum</name>
    <dbReference type="NCBI Taxonomy" id="2739"/>
    <lineage>
        <taxon>Bacteria</taxon>
        <taxon>Bacillati</taxon>
        <taxon>Bacillota</taxon>
        <taxon>Bacilli</taxon>
        <taxon>Lactobacillales</taxon>
        <taxon>Enterococcaceae</taxon>
        <taxon>Vagococcus</taxon>
    </lineage>
</organism>
<dbReference type="Pfam" id="PF06445">
    <property type="entry name" value="GyrI-like"/>
    <property type="match status" value="1"/>
</dbReference>
<sequence>MPSYPMISLTKVIATYEDEELLWQEFSQLADFKYITTHYQTTTRSLYHDLEYTGCEMTVEVQLLINNLTKATFNYDHSLALEVASVTFNGPYEQMTEVTLAIAAWLEAYDYQLAGPMFNIYHRSFFETTDPHDLITEACFPIAPLVTNQKG</sequence>
<keyword evidence="3" id="KW-1185">Reference proteome</keyword>
<dbReference type="InterPro" id="IPR011256">
    <property type="entry name" value="Reg_factor_effector_dom_sf"/>
</dbReference>
<proteinExistence type="predicted"/>
<evidence type="ECO:0000313" key="3">
    <source>
        <dbReference type="Proteomes" id="UP000287239"/>
    </source>
</evidence>
<evidence type="ECO:0000259" key="1">
    <source>
        <dbReference type="SMART" id="SM00871"/>
    </source>
</evidence>
<reference evidence="2 3" key="1">
    <citation type="submission" date="2017-05" db="EMBL/GenBank/DDBJ databases">
        <title>Vagococcus spp. assemblies.</title>
        <authorList>
            <person name="Gulvik C.A."/>
        </authorList>
    </citation>
    <scope>NUCLEOTIDE SEQUENCE [LARGE SCALE GENOMIC DNA]</scope>
    <source>
        <strain evidence="2 3">NCFB 2777</strain>
    </source>
</reference>
<dbReference type="Proteomes" id="UP000287239">
    <property type="component" value="Unassembled WGS sequence"/>
</dbReference>
<evidence type="ECO:0000313" key="2">
    <source>
        <dbReference type="EMBL" id="RST97074.1"/>
    </source>
</evidence>
<accession>A0A429ZTT8</accession>
<dbReference type="InterPro" id="IPR010499">
    <property type="entry name" value="AraC_E-bd"/>
</dbReference>
<dbReference type="AlphaFoldDB" id="A0A429ZTT8"/>
<dbReference type="SUPFAM" id="SSF55136">
    <property type="entry name" value="Probable bacterial effector-binding domain"/>
    <property type="match status" value="1"/>
</dbReference>
<protein>
    <recommendedName>
        <fullName evidence="1">AraC effector-binding domain-containing protein</fullName>
    </recommendedName>
</protein>